<dbReference type="Proteomes" id="UP000000305">
    <property type="component" value="Unassembled WGS sequence"/>
</dbReference>
<accession>E9HJG2</accession>
<organism evidence="1 2">
    <name type="scientific">Daphnia pulex</name>
    <name type="common">Water flea</name>
    <dbReference type="NCBI Taxonomy" id="6669"/>
    <lineage>
        <taxon>Eukaryota</taxon>
        <taxon>Metazoa</taxon>
        <taxon>Ecdysozoa</taxon>
        <taxon>Arthropoda</taxon>
        <taxon>Crustacea</taxon>
        <taxon>Branchiopoda</taxon>
        <taxon>Diplostraca</taxon>
        <taxon>Cladocera</taxon>
        <taxon>Anomopoda</taxon>
        <taxon>Daphniidae</taxon>
        <taxon>Daphnia</taxon>
    </lineage>
</organism>
<dbReference type="InParanoid" id="E9HJG2"/>
<keyword evidence="2" id="KW-1185">Reference proteome</keyword>
<dbReference type="KEGG" id="dpx:DAPPUDRAFT_114845"/>
<proteinExistence type="predicted"/>
<reference evidence="1 2" key="1">
    <citation type="journal article" date="2011" name="Science">
        <title>The ecoresponsive genome of Daphnia pulex.</title>
        <authorList>
            <person name="Colbourne J.K."/>
            <person name="Pfrender M.E."/>
            <person name="Gilbert D."/>
            <person name="Thomas W.K."/>
            <person name="Tucker A."/>
            <person name="Oakley T.H."/>
            <person name="Tokishita S."/>
            <person name="Aerts A."/>
            <person name="Arnold G.J."/>
            <person name="Basu M.K."/>
            <person name="Bauer D.J."/>
            <person name="Caceres C.E."/>
            <person name="Carmel L."/>
            <person name="Casola C."/>
            <person name="Choi J.H."/>
            <person name="Detter J.C."/>
            <person name="Dong Q."/>
            <person name="Dusheyko S."/>
            <person name="Eads B.D."/>
            <person name="Frohlich T."/>
            <person name="Geiler-Samerotte K.A."/>
            <person name="Gerlach D."/>
            <person name="Hatcher P."/>
            <person name="Jogdeo S."/>
            <person name="Krijgsveld J."/>
            <person name="Kriventseva E.V."/>
            <person name="Kultz D."/>
            <person name="Laforsch C."/>
            <person name="Lindquist E."/>
            <person name="Lopez J."/>
            <person name="Manak J.R."/>
            <person name="Muller J."/>
            <person name="Pangilinan J."/>
            <person name="Patwardhan R.P."/>
            <person name="Pitluck S."/>
            <person name="Pritham E.J."/>
            <person name="Rechtsteiner A."/>
            <person name="Rho M."/>
            <person name="Rogozin I.B."/>
            <person name="Sakarya O."/>
            <person name="Salamov A."/>
            <person name="Schaack S."/>
            <person name="Shapiro H."/>
            <person name="Shiga Y."/>
            <person name="Skalitzky C."/>
            <person name="Smith Z."/>
            <person name="Souvorov A."/>
            <person name="Sung W."/>
            <person name="Tang Z."/>
            <person name="Tsuchiya D."/>
            <person name="Tu H."/>
            <person name="Vos H."/>
            <person name="Wang M."/>
            <person name="Wolf Y.I."/>
            <person name="Yamagata H."/>
            <person name="Yamada T."/>
            <person name="Ye Y."/>
            <person name="Shaw J.R."/>
            <person name="Andrews J."/>
            <person name="Crease T.J."/>
            <person name="Tang H."/>
            <person name="Lucas S.M."/>
            <person name="Robertson H.M."/>
            <person name="Bork P."/>
            <person name="Koonin E.V."/>
            <person name="Zdobnov E.M."/>
            <person name="Grigoriev I.V."/>
            <person name="Lynch M."/>
            <person name="Boore J.L."/>
        </authorList>
    </citation>
    <scope>NUCLEOTIDE SEQUENCE [LARGE SCALE GENOMIC DNA]</scope>
</reference>
<name>E9HJG2_DAPPU</name>
<protein>
    <submittedName>
        <fullName evidence="1">Uncharacterized protein</fullName>
    </submittedName>
</protein>
<dbReference type="PANTHER" id="PTHR22796:SF1">
    <property type="entry name" value="VWFA DOMAIN-CONTAINING PROTEIN"/>
    <property type="match status" value="1"/>
</dbReference>
<evidence type="ECO:0000313" key="1">
    <source>
        <dbReference type="EMBL" id="EFX68082.1"/>
    </source>
</evidence>
<sequence>MLHLLIAQKVPNLDEEWQTFRSHLRDAINKAAAVNVNKEKAQTFVDHLRKEFLDGYLQSETLHSAFRIDCSGEYEDCDNEEKEEFQEACLTKLIEVLEKQEAITNQKDYAEQLSPKVVTHMKKVNDKASLSRCDAFCPLCKSLCITPPVHHDTQDGPHDTIHQPGGVAGQCYMHTEELNHRTCHQSYEEENSFYLNGDLTVAYPYRDYANVFPGWKDPRINEELPLCEYILATYNNEIAERYNKKPSTQIPSSYSSRTLSDIKEQLEREIVV</sequence>
<gene>
    <name evidence="1" type="ORF">DAPPUDRAFT_114845</name>
</gene>
<dbReference type="HOGENOM" id="CLU_044257_0_0_1"/>
<evidence type="ECO:0000313" key="2">
    <source>
        <dbReference type="Proteomes" id="UP000000305"/>
    </source>
</evidence>
<dbReference type="AlphaFoldDB" id="E9HJG2"/>
<dbReference type="PANTHER" id="PTHR22796">
    <property type="entry name" value="URG4-RELATED"/>
    <property type="match status" value="1"/>
</dbReference>
<dbReference type="OrthoDB" id="6374008at2759"/>
<dbReference type="PhylomeDB" id="E9HJG2"/>
<dbReference type="EMBL" id="GL732662">
    <property type="protein sequence ID" value="EFX68082.1"/>
    <property type="molecule type" value="Genomic_DNA"/>
</dbReference>